<proteinExistence type="predicted"/>
<sequence>MADSGKGTFVRCSQGDPHRHPSLAALDEGIQSIRLVRMSPRSPEFQCAPVAIQAASESVLSRALAGSGIDLLISHRRTLDPCAFWQSFAIHASHSSP</sequence>
<dbReference type="EMBL" id="CP020370">
    <property type="protein sequence ID" value="AUB81599.1"/>
    <property type="molecule type" value="Genomic_DNA"/>
</dbReference>
<reference evidence="1 2" key="1">
    <citation type="submission" date="2017-03" db="EMBL/GenBank/DDBJ databases">
        <title>Complete genome sequence of Candidatus 'Thiodictyon syntrophicum' sp. nov. strain Cad16T, a photolithoautotroph purple sulfur bacterium isolated from an alpine meromictic lake.</title>
        <authorList>
            <person name="Luedin S.M."/>
            <person name="Pothier J.F."/>
            <person name="Danza F."/>
            <person name="Storelli N."/>
            <person name="Wittwer M."/>
            <person name="Tonolla M."/>
        </authorList>
    </citation>
    <scope>NUCLEOTIDE SEQUENCE [LARGE SCALE GENOMIC DNA]</scope>
    <source>
        <strain evidence="1 2">Cad16T</strain>
    </source>
</reference>
<organism evidence="1 2">
    <name type="scientific">Candidatus Thiodictyon syntrophicum</name>
    <dbReference type="NCBI Taxonomy" id="1166950"/>
    <lineage>
        <taxon>Bacteria</taxon>
        <taxon>Pseudomonadati</taxon>
        <taxon>Pseudomonadota</taxon>
        <taxon>Gammaproteobacteria</taxon>
        <taxon>Chromatiales</taxon>
        <taxon>Chromatiaceae</taxon>
        <taxon>Thiodictyon</taxon>
    </lineage>
</organism>
<dbReference type="KEGG" id="tsy:THSYN_11940"/>
<dbReference type="Proteomes" id="UP000232638">
    <property type="component" value="Chromosome"/>
</dbReference>
<accession>A0A2K8U866</accession>
<evidence type="ECO:0000313" key="2">
    <source>
        <dbReference type="Proteomes" id="UP000232638"/>
    </source>
</evidence>
<evidence type="ECO:0000313" key="1">
    <source>
        <dbReference type="EMBL" id="AUB81599.1"/>
    </source>
</evidence>
<dbReference type="AlphaFoldDB" id="A0A2K8U866"/>
<protein>
    <submittedName>
        <fullName evidence="1">Uncharacterized protein</fullName>
    </submittedName>
</protein>
<keyword evidence="2" id="KW-1185">Reference proteome</keyword>
<name>A0A2K8U866_9GAMM</name>
<gene>
    <name evidence="1" type="ORF">THSYN_11940</name>
</gene>